<evidence type="ECO:0000256" key="5">
    <source>
        <dbReference type="ARBA" id="ARBA00022676"/>
    </source>
</evidence>
<evidence type="ECO:0000256" key="8">
    <source>
        <dbReference type="ARBA" id="ARBA00022741"/>
    </source>
</evidence>
<gene>
    <name evidence="13" type="ORF">CYNAS_LOCUS15203</name>
</gene>
<evidence type="ECO:0000256" key="9">
    <source>
        <dbReference type="ARBA" id="ARBA00022968"/>
    </source>
</evidence>
<evidence type="ECO:0000259" key="12">
    <source>
        <dbReference type="Pfam" id="PF02434"/>
    </source>
</evidence>
<dbReference type="Pfam" id="PF02434">
    <property type="entry name" value="Fringe"/>
    <property type="match status" value="1"/>
</dbReference>
<dbReference type="EC" id="2.4.1.122" evidence="4"/>
<dbReference type="PANTHER" id="PTHR23033">
    <property type="entry name" value="BETA1,3-GALACTOSYLTRANSFERASE"/>
    <property type="match status" value="1"/>
</dbReference>
<proteinExistence type="inferred from homology"/>
<evidence type="ECO:0000256" key="4">
    <source>
        <dbReference type="ARBA" id="ARBA00012557"/>
    </source>
</evidence>
<protein>
    <recommendedName>
        <fullName evidence="4">N-acetylgalactosaminide beta-1,3-galactosyltransferase</fullName>
        <ecNumber evidence="4">2.4.1.122</ecNumber>
    </recommendedName>
</protein>
<sequence>MTTSAYHKTRVRAINSTWLRRCDASHFLTNNARFLNQFTPYHTIFSSLPESYFKLFWKTRLALYYVYTNISSHYDWYYKADDDTYVVVENLRAYLATLDPNKPYYIGFRVKRRMPKHGYNAGGSGYAMSRAAMKVFAERLFHQKSLCPYHEWEDLAVARCLANVGIYPTDTRDELRRQRFLPWTPEQHYQADLTRSFLMDPIEHWGPAIFHGNLISMHHLGPEEIRLIDGLLYGVAAGIWNRSAARVEQTINRPPGSKNT</sequence>
<keyword evidence="11" id="KW-0472">Membrane</keyword>
<dbReference type="PANTHER" id="PTHR23033:SF7">
    <property type="entry name" value="GLYCOPROTEIN-N-ACETYLGALACTOSAMINE 3-BETA-GALACTOSYLTRANSFERASE 1"/>
    <property type="match status" value="1"/>
</dbReference>
<dbReference type="EMBL" id="CATQJL010000305">
    <property type="protein sequence ID" value="CAJ0603220.1"/>
    <property type="molecule type" value="Genomic_DNA"/>
</dbReference>
<evidence type="ECO:0000313" key="14">
    <source>
        <dbReference type="Proteomes" id="UP001176961"/>
    </source>
</evidence>
<dbReference type="Proteomes" id="UP001176961">
    <property type="component" value="Unassembled WGS sequence"/>
</dbReference>
<evidence type="ECO:0000256" key="3">
    <source>
        <dbReference type="ARBA" id="ARBA00006462"/>
    </source>
</evidence>
<dbReference type="InterPro" id="IPR003378">
    <property type="entry name" value="Fringe-like_glycosylTrfase"/>
</dbReference>
<dbReference type="GO" id="GO:0016020">
    <property type="term" value="C:membrane"/>
    <property type="evidence" value="ECO:0007669"/>
    <property type="project" value="UniProtKB-SubCell"/>
</dbReference>
<dbReference type="GO" id="GO:0000166">
    <property type="term" value="F:nucleotide binding"/>
    <property type="evidence" value="ECO:0007669"/>
    <property type="project" value="UniProtKB-KW"/>
</dbReference>
<keyword evidence="14" id="KW-1185">Reference proteome</keyword>
<comment type="subcellular location">
    <subcellularLocation>
        <location evidence="1">Membrane</location>
        <topology evidence="1">Single-pass type II membrane protein</topology>
    </subcellularLocation>
</comment>
<keyword evidence="5" id="KW-0328">Glycosyltransferase</keyword>
<comment type="pathway">
    <text evidence="2">Protein modification; protein glycosylation.</text>
</comment>
<keyword evidence="10" id="KW-1133">Transmembrane helix</keyword>
<keyword evidence="7" id="KW-0812">Transmembrane</keyword>
<accession>A0AA36H341</accession>
<dbReference type="GO" id="GO:0016263">
    <property type="term" value="F:glycoprotein-N-acetylgalactosamine 3-beta-galactosyltransferase activity"/>
    <property type="evidence" value="ECO:0007669"/>
    <property type="project" value="UniProtKB-EC"/>
</dbReference>
<dbReference type="AlphaFoldDB" id="A0AA36H341"/>
<reference evidence="13" key="1">
    <citation type="submission" date="2023-07" db="EMBL/GenBank/DDBJ databases">
        <authorList>
            <consortium name="CYATHOMIX"/>
        </authorList>
    </citation>
    <scope>NUCLEOTIDE SEQUENCE</scope>
    <source>
        <strain evidence="13">N/A</strain>
    </source>
</reference>
<evidence type="ECO:0000256" key="1">
    <source>
        <dbReference type="ARBA" id="ARBA00004606"/>
    </source>
</evidence>
<evidence type="ECO:0000256" key="6">
    <source>
        <dbReference type="ARBA" id="ARBA00022679"/>
    </source>
</evidence>
<keyword evidence="6" id="KW-0808">Transferase</keyword>
<comment type="similarity">
    <text evidence="3">Belongs to the glycosyltransferase 31 family. Beta3-Gal-T subfamily.</text>
</comment>
<evidence type="ECO:0000256" key="7">
    <source>
        <dbReference type="ARBA" id="ARBA00022692"/>
    </source>
</evidence>
<dbReference type="Gene3D" id="3.90.550.50">
    <property type="match status" value="1"/>
</dbReference>
<feature type="domain" description="Fringe-like glycosyltransferase" evidence="12">
    <location>
        <begin position="2"/>
        <end position="163"/>
    </location>
</feature>
<keyword evidence="8" id="KW-0547">Nucleotide-binding</keyword>
<evidence type="ECO:0000256" key="2">
    <source>
        <dbReference type="ARBA" id="ARBA00004922"/>
    </source>
</evidence>
<name>A0AA36H341_CYLNA</name>
<evidence type="ECO:0000313" key="13">
    <source>
        <dbReference type="EMBL" id="CAJ0603220.1"/>
    </source>
</evidence>
<comment type="caution">
    <text evidence="13">The sequence shown here is derived from an EMBL/GenBank/DDBJ whole genome shotgun (WGS) entry which is preliminary data.</text>
</comment>
<evidence type="ECO:0000256" key="10">
    <source>
        <dbReference type="ARBA" id="ARBA00022989"/>
    </source>
</evidence>
<organism evidence="13 14">
    <name type="scientific">Cylicocyclus nassatus</name>
    <name type="common">Nematode worm</name>
    <dbReference type="NCBI Taxonomy" id="53992"/>
    <lineage>
        <taxon>Eukaryota</taxon>
        <taxon>Metazoa</taxon>
        <taxon>Ecdysozoa</taxon>
        <taxon>Nematoda</taxon>
        <taxon>Chromadorea</taxon>
        <taxon>Rhabditida</taxon>
        <taxon>Rhabditina</taxon>
        <taxon>Rhabditomorpha</taxon>
        <taxon>Strongyloidea</taxon>
        <taxon>Strongylidae</taxon>
        <taxon>Cylicocyclus</taxon>
    </lineage>
</organism>
<evidence type="ECO:0000256" key="11">
    <source>
        <dbReference type="ARBA" id="ARBA00023136"/>
    </source>
</evidence>
<dbReference type="InterPro" id="IPR026050">
    <property type="entry name" value="C1GALT1/C1GALT1_chp1"/>
</dbReference>
<keyword evidence="9" id="KW-0735">Signal-anchor</keyword>